<dbReference type="EMBL" id="JAHZSS010000013">
    <property type="protein sequence ID" value="MBW8191675.1"/>
    <property type="molecule type" value="Genomic_DNA"/>
</dbReference>
<organism evidence="1 2">
    <name type="scientific">Neiella holothuriorum</name>
    <dbReference type="NCBI Taxonomy" id="2870530"/>
    <lineage>
        <taxon>Bacteria</taxon>
        <taxon>Pseudomonadati</taxon>
        <taxon>Pseudomonadota</taxon>
        <taxon>Gammaproteobacteria</taxon>
        <taxon>Alteromonadales</taxon>
        <taxon>Echinimonadaceae</taxon>
        <taxon>Neiella</taxon>
    </lineage>
</organism>
<reference evidence="1" key="1">
    <citation type="submission" date="2021-07" db="EMBL/GenBank/DDBJ databases">
        <title>Neiella marina sp. nov., isolated from the intestinal content of sea cucumber Apostichopus japonicus.</title>
        <authorList>
            <person name="Bai X."/>
        </authorList>
    </citation>
    <scope>NUCLEOTIDE SEQUENCE</scope>
    <source>
        <strain evidence="1">126</strain>
    </source>
</reference>
<proteinExistence type="predicted"/>
<dbReference type="RefSeq" id="WP_220104352.1">
    <property type="nucleotide sequence ID" value="NZ_JAHZSS010000013.1"/>
</dbReference>
<gene>
    <name evidence="1" type="ORF">K0504_11575</name>
</gene>
<keyword evidence="2" id="KW-1185">Reference proteome</keyword>
<dbReference type="Proteomes" id="UP001166251">
    <property type="component" value="Unassembled WGS sequence"/>
</dbReference>
<evidence type="ECO:0008006" key="3">
    <source>
        <dbReference type="Google" id="ProtNLM"/>
    </source>
</evidence>
<protein>
    <recommendedName>
        <fullName evidence="3">DUF560 domain-containing protein</fullName>
    </recommendedName>
</protein>
<sequence>MLLMWLTTTTLNLATPSLPPVPAEQEADMWRYAQQHMQPCSSSAKENYPWYDKAHLLLSDTVCEQALWFDSFFGPDQVSSSDVQSASSLVQLNLDYVYRERESDQLKPRVQASINLPNTSNKLKLLIEGRDESVTGDNLTSPAGRSQEKSAAAVRYIFFDQNNWDLNFDVGAHFNGGPFTRIRARNYKPLSERTIFKFTQDLTLELEDSWYETTRFTIDNFHDDVVYRYQAQSKYGEKTDGIEWRLLVARIKQLTSRSAIAGFASVSGATEDPSDDDESEIYRLGLNYRKSIWRPWFVVHVEPQITFPRKYDYQTNYLFLLGIEVQFGKGRRSPSYRRVNFATPDPTENHVPQ</sequence>
<comment type="caution">
    <text evidence="1">The sequence shown here is derived from an EMBL/GenBank/DDBJ whole genome shotgun (WGS) entry which is preliminary data.</text>
</comment>
<evidence type="ECO:0000313" key="1">
    <source>
        <dbReference type="EMBL" id="MBW8191675.1"/>
    </source>
</evidence>
<accession>A0ABS7EHI1</accession>
<name>A0ABS7EHI1_9GAMM</name>
<evidence type="ECO:0000313" key="2">
    <source>
        <dbReference type="Proteomes" id="UP001166251"/>
    </source>
</evidence>